<name>A0AAD5MKP1_PARTN</name>
<gene>
    <name evidence="1" type="ORF">KIN20_006833</name>
</gene>
<dbReference type="EMBL" id="JAHQIW010000965">
    <property type="protein sequence ID" value="KAJ1350916.1"/>
    <property type="molecule type" value="Genomic_DNA"/>
</dbReference>
<dbReference type="Proteomes" id="UP001196413">
    <property type="component" value="Unassembled WGS sequence"/>
</dbReference>
<accession>A0AAD5MKP1</accession>
<protein>
    <submittedName>
        <fullName evidence="1">Uncharacterized protein</fullName>
    </submittedName>
</protein>
<organism evidence="1 2">
    <name type="scientific">Parelaphostrongylus tenuis</name>
    <name type="common">Meningeal worm</name>
    <dbReference type="NCBI Taxonomy" id="148309"/>
    <lineage>
        <taxon>Eukaryota</taxon>
        <taxon>Metazoa</taxon>
        <taxon>Ecdysozoa</taxon>
        <taxon>Nematoda</taxon>
        <taxon>Chromadorea</taxon>
        <taxon>Rhabditida</taxon>
        <taxon>Rhabditina</taxon>
        <taxon>Rhabditomorpha</taxon>
        <taxon>Strongyloidea</taxon>
        <taxon>Metastrongylidae</taxon>
        <taxon>Parelaphostrongylus</taxon>
    </lineage>
</organism>
<reference evidence="1" key="1">
    <citation type="submission" date="2021-06" db="EMBL/GenBank/DDBJ databases">
        <title>Parelaphostrongylus tenuis whole genome reference sequence.</title>
        <authorList>
            <person name="Garwood T.J."/>
            <person name="Larsen P.A."/>
            <person name="Fountain-Jones N.M."/>
            <person name="Garbe J.R."/>
            <person name="Macchietto M.G."/>
            <person name="Kania S.A."/>
            <person name="Gerhold R.W."/>
            <person name="Richards J.E."/>
            <person name="Wolf T.M."/>
        </authorList>
    </citation>
    <scope>NUCLEOTIDE SEQUENCE</scope>
    <source>
        <strain evidence="1">MNPRO001-30</strain>
        <tissue evidence="1">Meninges</tissue>
    </source>
</reference>
<evidence type="ECO:0000313" key="2">
    <source>
        <dbReference type="Proteomes" id="UP001196413"/>
    </source>
</evidence>
<proteinExistence type="predicted"/>
<keyword evidence="2" id="KW-1185">Reference proteome</keyword>
<dbReference type="AlphaFoldDB" id="A0AAD5MKP1"/>
<sequence length="115" mass="12839">MCAKEKGMETMFGPALPVKMGGLDIHAKNTPNCSSRNQYALALSVIIVDKPTLTSATALHITCAAERVILVFNMPTLNRERLMKEGMTRKDVKIFWQKKDPGVSKFGDRTFLHET</sequence>
<comment type="caution">
    <text evidence="1">The sequence shown here is derived from an EMBL/GenBank/DDBJ whole genome shotgun (WGS) entry which is preliminary data.</text>
</comment>
<evidence type="ECO:0000313" key="1">
    <source>
        <dbReference type="EMBL" id="KAJ1350916.1"/>
    </source>
</evidence>